<evidence type="ECO:0000256" key="5">
    <source>
        <dbReference type="ARBA" id="ARBA00022801"/>
    </source>
</evidence>
<comment type="catalytic activity">
    <reaction evidence="12">
        <text>2'-deoxyribonucleotide-(2'-deoxyribose 5'-phosphate)-2'-deoxyribonucleotide-DNA = a 3'-end 2'-deoxyribonucleotide-(2,3-dehydro-2,3-deoxyribose 5'-phosphate)-DNA + a 5'-end 5'-phospho-2'-deoxyribonucleoside-DNA + H(+)</text>
        <dbReference type="Rhea" id="RHEA:66592"/>
        <dbReference type="Rhea" id="RHEA-COMP:13180"/>
        <dbReference type="Rhea" id="RHEA-COMP:16897"/>
        <dbReference type="Rhea" id="RHEA-COMP:17067"/>
        <dbReference type="ChEBI" id="CHEBI:15378"/>
        <dbReference type="ChEBI" id="CHEBI:136412"/>
        <dbReference type="ChEBI" id="CHEBI:157695"/>
        <dbReference type="ChEBI" id="CHEBI:167181"/>
        <dbReference type="EC" id="4.2.99.18"/>
    </reaction>
</comment>
<keyword evidence="4 12" id="KW-0227">DNA damage</keyword>
<dbReference type="FunFam" id="1.10.1670.10:FF:000001">
    <property type="entry name" value="Endonuclease III"/>
    <property type="match status" value="1"/>
</dbReference>
<feature type="binding site" evidence="12">
    <location>
        <position position="215"/>
    </location>
    <ligand>
        <name>[4Fe-4S] cluster</name>
        <dbReference type="ChEBI" id="CHEBI:49883"/>
    </ligand>
</feature>
<evidence type="ECO:0000256" key="9">
    <source>
        <dbReference type="ARBA" id="ARBA00023204"/>
    </source>
</evidence>
<dbReference type="EC" id="4.2.99.18" evidence="12"/>
<keyword evidence="14" id="KW-0540">Nuclease</keyword>
<dbReference type="SMART" id="SM00478">
    <property type="entry name" value="ENDO3c"/>
    <property type="match status" value="1"/>
</dbReference>
<dbReference type="InterPro" id="IPR003651">
    <property type="entry name" value="Endonuclease3_FeS-loop_motif"/>
</dbReference>
<dbReference type="PROSITE" id="PS01155">
    <property type="entry name" value="ENDONUCLEASE_III_2"/>
    <property type="match status" value="1"/>
</dbReference>
<dbReference type="GO" id="GO:0051539">
    <property type="term" value="F:4 iron, 4 sulfur cluster binding"/>
    <property type="evidence" value="ECO:0007669"/>
    <property type="project" value="UniProtKB-UniRule"/>
</dbReference>
<evidence type="ECO:0000256" key="8">
    <source>
        <dbReference type="ARBA" id="ARBA00023125"/>
    </source>
</evidence>
<dbReference type="PANTHER" id="PTHR10359:SF18">
    <property type="entry name" value="ENDONUCLEASE III"/>
    <property type="match status" value="1"/>
</dbReference>
<evidence type="ECO:0000256" key="10">
    <source>
        <dbReference type="ARBA" id="ARBA00023239"/>
    </source>
</evidence>
<keyword evidence="9 12" id="KW-0234">DNA repair</keyword>
<feature type="domain" description="HhH-GPD" evidence="13">
    <location>
        <begin position="49"/>
        <end position="197"/>
    </location>
</feature>
<dbReference type="Pfam" id="PF10576">
    <property type="entry name" value="EndIII_4Fe-2S"/>
    <property type="match status" value="1"/>
</dbReference>
<reference evidence="14 15" key="1">
    <citation type="submission" date="2019-03" db="EMBL/GenBank/DDBJ databases">
        <title>Whole genome sequence of a novel Rubrobacter taiwanensis strain, isolated from Yellowstone National Park.</title>
        <authorList>
            <person name="Freed S."/>
            <person name="Ramaley R.F."/>
            <person name="Kyndt J.A."/>
        </authorList>
    </citation>
    <scope>NUCLEOTIDE SEQUENCE [LARGE SCALE GENOMIC DNA]</scope>
    <source>
        <strain evidence="14 15">Yellowstone</strain>
    </source>
</reference>
<name>A0A4R1BDT7_9ACTN</name>
<dbReference type="GO" id="GO:0003677">
    <property type="term" value="F:DNA binding"/>
    <property type="evidence" value="ECO:0007669"/>
    <property type="project" value="UniProtKB-UniRule"/>
</dbReference>
<dbReference type="OrthoDB" id="9800977at2"/>
<evidence type="ECO:0000313" key="14">
    <source>
        <dbReference type="EMBL" id="TCJ15249.1"/>
    </source>
</evidence>
<feature type="binding site" evidence="12">
    <location>
        <position position="206"/>
    </location>
    <ligand>
        <name>[4Fe-4S] cluster</name>
        <dbReference type="ChEBI" id="CHEBI:49883"/>
    </ligand>
</feature>
<keyword evidence="6 12" id="KW-0408">Iron</keyword>
<dbReference type="FunFam" id="1.10.340.30:FF:000001">
    <property type="entry name" value="Endonuclease III"/>
    <property type="match status" value="1"/>
</dbReference>
<protein>
    <recommendedName>
        <fullName evidence="12">Endonuclease III</fullName>
        <ecNumber evidence="12">4.2.99.18</ecNumber>
    </recommendedName>
    <alternativeName>
        <fullName evidence="12">DNA-(apurinic or apyrimidinic site) lyase</fullName>
    </alternativeName>
</protein>
<dbReference type="Pfam" id="PF00633">
    <property type="entry name" value="HHH"/>
    <property type="match status" value="1"/>
</dbReference>
<dbReference type="EMBL" id="SKBU01000027">
    <property type="protein sequence ID" value="TCJ15249.1"/>
    <property type="molecule type" value="Genomic_DNA"/>
</dbReference>
<dbReference type="Gene3D" id="1.10.340.30">
    <property type="entry name" value="Hypothetical protein, domain 2"/>
    <property type="match status" value="1"/>
</dbReference>
<dbReference type="GO" id="GO:0019104">
    <property type="term" value="F:DNA N-glycosylase activity"/>
    <property type="evidence" value="ECO:0007669"/>
    <property type="project" value="UniProtKB-UniRule"/>
</dbReference>
<feature type="binding site" evidence="12">
    <location>
        <position position="199"/>
    </location>
    <ligand>
        <name>[4Fe-4S] cluster</name>
        <dbReference type="ChEBI" id="CHEBI:49883"/>
    </ligand>
</feature>
<dbReference type="GO" id="GO:0046872">
    <property type="term" value="F:metal ion binding"/>
    <property type="evidence" value="ECO:0007669"/>
    <property type="project" value="UniProtKB-KW"/>
</dbReference>
<gene>
    <name evidence="12 14" type="primary">nth</name>
    <name evidence="14" type="ORF">E0L93_13140</name>
</gene>
<keyword evidence="10 12" id="KW-0456">Lyase</keyword>
<evidence type="ECO:0000256" key="2">
    <source>
        <dbReference type="ARBA" id="ARBA00022485"/>
    </source>
</evidence>
<comment type="caution">
    <text evidence="14">The sequence shown here is derived from an EMBL/GenBank/DDBJ whole genome shotgun (WGS) entry which is preliminary data.</text>
</comment>
<keyword evidence="11 12" id="KW-0326">Glycosidase</keyword>
<dbReference type="GO" id="GO:0006285">
    <property type="term" value="P:base-excision repair, AP site formation"/>
    <property type="evidence" value="ECO:0007669"/>
    <property type="project" value="TreeGrafter"/>
</dbReference>
<proteinExistence type="inferred from homology"/>
<dbReference type="HAMAP" id="MF_00942">
    <property type="entry name" value="Nth"/>
    <property type="match status" value="1"/>
</dbReference>
<dbReference type="InterPro" id="IPR004036">
    <property type="entry name" value="Endonuclease-III-like_CS2"/>
</dbReference>
<keyword evidence="14" id="KW-0255">Endonuclease</keyword>
<evidence type="ECO:0000256" key="12">
    <source>
        <dbReference type="HAMAP-Rule" id="MF_00942"/>
    </source>
</evidence>
<keyword evidence="3 12" id="KW-0479">Metal-binding</keyword>
<dbReference type="InterPro" id="IPR023170">
    <property type="entry name" value="HhH_base_excis_C"/>
</dbReference>
<comment type="similarity">
    <text evidence="1 12">Belongs to the Nth/MutY family.</text>
</comment>
<dbReference type="InterPro" id="IPR011257">
    <property type="entry name" value="DNA_glycosylase"/>
</dbReference>
<evidence type="ECO:0000256" key="3">
    <source>
        <dbReference type="ARBA" id="ARBA00022723"/>
    </source>
</evidence>
<keyword evidence="2 12" id="KW-0004">4Fe-4S</keyword>
<feature type="binding site" evidence="12">
    <location>
        <position position="209"/>
    </location>
    <ligand>
        <name>[4Fe-4S] cluster</name>
        <dbReference type="ChEBI" id="CHEBI:49883"/>
    </ligand>
</feature>
<dbReference type="SUPFAM" id="SSF48150">
    <property type="entry name" value="DNA-glycosylase"/>
    <property type="match status" value="1"/>
</dbReference>
<dbReference type="NCBIfam" id="TIGR01083">
    <property type="entry name" value="nth"/>
    <property type="match status" value="1"/>
</dbReference>
<evidence type="ECO:0000256" key="6">
    <source>
        <dbReference type="ARBA" id="ARBA00023004"/>
    </source>
</evidence>
<dbReference type="InterPro" id="IPR000445">
    <property type="entry name" value="HhH_motif"/>
</dbReference>
<dbReference type="Pfam" id="PF00730">
    <property type="entry name" value="HhH-GPD"/>
    <property type="match status" value="1"/>
</dbReference>
<dbReference type="InterPro" id="IPR005759">
    <property type="entry name" value="Nth"/>
</dbReference>
<dbReference type="Gene3D" id="1.10.1670.10">
    <property type="entry name" value="Helix-hairpin-Helix base-excision DNA repair enzymes (C-terminal)"/>
    <property type="match status" value="1"/>
</dbReference>
<comment type="cofactor">
    <cofactor evidence="12">
        <name>[4Fe-4S] cluster</name>
        <dbReference type="ChEBI" id="CHEBI:49883"/>
    </cofactor>
    <text evidence="12">Binds 1 [4Fe-4S] cluster.</text>
</comment>
<dbReference type="PROSITE" id="PS00764">
    <property type="entry name" value="ENDONUCLEASE_III_1"/>
    <property type="match status" value="1"/>
</dbReference>
<comment type="function">
    <text evidence="12">DNA repair enzyme that has both DNA N-glycosylase activity and AP-lyase activity. The DNA N-glycosylase activity releases various damaged pyrimidines from DNA by cleaving the N-glycosidic bond, leaving an AP (apurinic/apyrimidinic) site. The AP-lyase activity cleaves the phosphodiester bond 3' to the AP site by a beta-elimination, leaving a 3'-terminal unsaturated sugar and a product with a terminal 5'-phosphate.</text>
</comment>
<dbReference type="PANTHER" id="PTHR10359">
    <property type="entry name" value="A/G-SPECIFIC ADENINE GLYCOSYLASE/ENDONUCLEASE III"/>
    <property type="match status" value="1"/>
</dbReference>
<evidence type="ECO:0000256" key="4">
    <source>
        <dbReference type="ARBA" id="ARBA00022763"/>
    </source>
</evidence>
<sequence>MPLKRGETKDTAMTARTQEIISRLKREYPEAKTELNWSSPLELLVATILSAQCTDVRVNRVTETLFRKYRSAEDYAQASPGELEEDIRPTGFYRNKAKAIRGMAQAILTEHGGEVPRSMEELVALPGVGRKTANVVLGNAFGVDEGIVVDTHVRRVAQRLGLTGHSDPEKIERDLMQSVPREEWTVFSHLLIFHGRRVCKARRPLCEDCVLNDICPSSLV</sequence>
<keyword evidence="8 12" id="KW-0238">DNA-binding</keyword>
<keyword evidence="15" id="KW-1185">Reference proteome</keyword>
<dbReference type="InterPro" id="IPR004035">
    <property type="entry name" value="Endouclease-III_FeS-bd_BS"/>
</dbReference>
<dbReference type="PIRSF" id="PIRSF001435">
    <property type="entry name" value="Nth"/>
    <property type="match status" value="1"/>
</dbReference>
<dbReference type="GO" id="GO:0140078">
    <property type="term" value="F:class I DNA-(apurinic or apyrimidinic site) endonuclease activity"/>
    <property type="evidence" value="ECO:0007669"/>
    <property type="project" value="UniProtKB-EC"/>
</dbReference>
<evidence type="ECO:0000313" key="15">
    <source>
        <dbReference type="Proteomes" id="UP000295244"/>
    </source>
</evidence>
<dbReference type="AlphaFoldDB" id="A0A4R1BDT7"/>
<evidence type="ECO:0000256" key="11">
    <source>
        <dbReference type="ARBA" id="ARBA00023295"/>
    </source>
</evidence>
<accession>A0A4R1BDT7</accession>
<dbReference type="SMART" id="SM00525">
    <property type="entry name" value="FES"/>
    <property type="match status" value="1"/>
</dbReference>
<dbReference type="Proteomes" id="UP000295244">
    <property type="component" value="Unassembled WGS sequence"/>
</dbReference>
<evidence type="ECO:0000256" key="1">
    <source>
        <dbReference type="ARBA" id="ARBA00008343"/>
    </source>
</evidence>
<dbReference type="InterPro" id="IPR003265">
    <property type="entry name" value="HhH-GPD_domain"/>
</dbReference>
<dbReference type="CDD" id="cd00056">
    <property type="entry name" value="ENDO3c"/>
    <property type="match status" value="1"/>
</dbReference>
<keyword evidence="7 12" id="KW-0411">Iron-sulfur</keyword>
<evidence type="ECO:0000259" key="13">
    <source>
        <dbReference type="SMART" id="SM00478"/>
    </source>
</evidence>
<organism evidence="14 15">
    <name type="scientific">Rubrobacter taiwanensis</name>
    <dbReference type="NCBI Taxonomy" id="185139"/>
    <lineage>
        <taxon>Bacteria</taxon>
        <taxon>Bacillati</taxon>
        <taxon>Actinomycetota</taxon>
        <taxon>Rubrobacteria</taxon>
        <taxon>Rubrobacterales</taxon>
        <taxon>Rubrobacteraceae</taxon>
        <taxon>Rubrobacter</taxon>
    </lineage>
</organism>
<keyword evidence="5 12" id="KW-0378">Hydrolase</keyword>
<evidence type="ECO:0000256" key="7">
    <source>
        <dbReference type="ARBA" id="ARBA00023014"/>
    </source>
</evidence>